<feature type="unsure residue" description="D or N" evidence="2">
    <location>
        <position position="208"/>
    </location>
</feature>
<dbReference type="PANTHER" id="PTHR13271:SF151">
    <property type="entry name" value="SET DOMAIN-CONTAINING PROTEIN 4"/>
    <property type="match status" value="1"/>
</dbReference>
<protein>
    <recommendedName>
        <fullName evidence="1">SET domain-containing protein</fullName>
    </recommendedName>
</protein>
<proteinExistence type="predicted"/>
<evidence type="ECO:0000313" key="3">
    <source>
        <dbReference type="Proteomes" id="UP000291116"/>
    </source>
</evidence>
<sequence>MREHPLFGASVDDDDLFSYDHDVNLPKLISLFGGSPSDLLRLDSNNGIRGVYANKSLKEGEILLKMPLSSCLRDDQPPLWLLEHQQQDQSEEESSESALLIQDWVTRLAACVLEKQHEQKIKKEADCLDRATQAWLKLLPSRSLLRQFLPIHWPESILSETNYMPLELAVDSAYFARAAPMGDLMGAIPSSYCNNGGEIQDTIEWALDLVQTRSCRCALRFSGESTGGDVKDLRVLVPVFDMINHSPEPNAEFFRKDDYMMVQALRDIAADDQVCISYGGSTVPAWRRLFSYGFCDTSGGDGDGFAVYEDDTVEIVLEDRFRFEVSPTEIPGELIQYQAQQAAGIDSDEPLDIELTPEIGLAIVDHLTNAAANSKRKRDEAINAATNSSEESLSVPLRLVGDLHESHRRTLLTCAGGLREYLGGQ</sequence>
<accession>A0A448ZK75</accession>
<dbReference type="SUPFAM" id="SSF82199">
    <property type="entry name" value="SET domain"/>
    <property type="match status" value="1"/>
</dbReference>
<reference evidence="2 3" key="1">
    <citation type="submission" date="2019-01" db="EMBL/GenBank/DDBJ databases">
        <authorList>
            <person name="Ferrante I. M."/>
        </authorList>
    </citation>
    <scope>NUCLEOTIDE SEQUENCE [LARGE SCALE GENOMIC DNA]</scope>
    <source>
        <strain evidence="2 3">B856</strain>
    </source>
</reference>
<dbReference type="AlphaFoldDB" id="A0A448ZK75"/>
<keyword evidence="3" id="KW-1185">Reference proteome</keyword>
<dbReference type="InterPro" id="IPR001214">
    <property type="entry name" value="SET_dom"/>
</dbReference>
<feature type="domain" description="SET" evidence="1">
    <location>
        <begin position="26"/>
        <end position="279"/>
    </location>
</feature>
<name>A0A448ZK75_9STRA</name>
<evidence type="ECO:0000259" key="1">
    <source>
        <dbReference type="PROSITE" id="PS50280"/>
    </source>
</evidence>
<dbReference type="EMBL" id="CAACVS010000440">
    <property type="protein sequence ID" value="VEU42436.1"/>
    <property type="molecule type" value="Genomic_DNA"/>
</dbReference>
<dbReference type="CDD" id="cd10527">
    <property type="entry name" value="SET_LSMT"/>
    <property type="match status" value="1"/>
</dbReference>
<dbReference type="OrthoDB" id="341421at2759"/>
<evidence type="ECO:0000313" key="2">
    <source>
        <dbReference type="EMBL" id="VEU42436.1"/>
    </source>
</evidence>
<dbReference type="Gene3D" id="3.90.1410.10">
    <property type="entry name" value="set domain protein methyltransferase, domain 1"/>
    <property type="match status" value="1"/>
</dbReference>
<organism evidence="2 3">
    <name type="scientific">Pseudo-nitzschia multistriata</name>
    <dbReference type="NCBI Taxonomy" id="183589"/>
    <lineage>
        <taxon>Eukaryota</taxon>
        <taxon>Sar</taxon>
        <taxon>Stramenopiles</taxon>
        <taxon>Ochrophyta</taxon>
        <taxon>Bacillariophyta</taxon>
        <taxon>Bacillariophyceae</taxon>
        <taxon>Bacillariophycidae</taxon>
        <taxon>Bacillariales</taxon>
        <taxon>Bacillariaceae</taxon>
        <taxon>Pseudo-nitzschia</taxon>
    </lineage>
</organism>
<dbReference type="Pfam" id="PF00856">
    <property type="entry name" value="SET"/>
    <property type="match status" value="1"/>
</dbReference>
<dbReference type="PANTHER" id="PTHR13271">
    <property type="entry name" value="UNCHARACTERIZED PUTATIVE METHYLTRANSFERASE"/>
    <property type="match status" value="1"/>
</dbReference>
<dbReference type="PROSITE" id="PS50280">
    <property type="entry name" value="SET"/>
    <property type="match status" value="1"/>
</dbReference>
<dbReference type="Proteomes" id="UP000291116">
    <property type="component" value="Unassembled WGS sequence"/>
</dbReference>
<dbReference type="InterPro" id="IPR050600">
    <property type="entry name" value="SETD3_SETD6_MTase"/>
</dbReference>
<gene>
    <name evidence="2" type="ORF">PSNMU_V1.4_AUG-EV-PASAV3_0093380</name>
</gene>
<dbReference type="InterPro" id="IPR046341">
    <property type="entry name" value="SET_dom_sf"/>
</dbReference>
<dbReference type="GO" id="GO:0016279">
    <property type="term" value="F:protein-lysine N-methyltransferase activity"/>
    <property type="evidence" value="ECO:0007669"/>
    <property type="project" value="TreeGrafter"/>
</dbReference>